<proteinExistence type="predicted"/>
<dbReference type="AlphaFoldDB" id="A0AA88INF6"/>
<reference evidence="7" key="1">
    <citation type="submission" date="2023-07" db="EMBL/GenBank/DDBJ databases">
        <title>Chromosome-level genome assembly of Artemia franciscana.</title>
        <authorList>
            <person name="Jo E."/>
        </authorList>
    </citation>
    <scope>NUCLEOTIDE SEQUENCE</scope>
    <source>
        <tissue evidence="7">Whole body</tissue>
    </source>
</reference>
<organism evidence="7 8">
    <name type="scientific">Artemia franciscana</name>
    <name type="common">Brine shrimp</name>
    <name type="synonym">Artemia sanfranciscana</name>
    <dbReference type="NCBI Taxonomy" id="6661"/>
    <lineage>
        <taxon>Eukaryota</taxon>
        <taxon>Metazoa</taxon>
        <taxon>Ecdysozoa</taxon>
        <taxon>Arthropoda</taxon>
        <taxon>Crustacea</taxon>
        <taxon>Branchiopoda</taxon>
        <taxon>Anostraca</taxon>
        <taxon>Artemiidae</taxon>
        <taxon>Artemia</taxon>
    </lineage>
</organism>
<evidence type="ECO:0000313" key="8">
    <source>
        <dbReference type="Proteomes" id="UP001187531"/>
    </source>
</evidence>
<gene>
    <name evidence="7" type="ORF">QYM36_007751</name>
</gene>
<dbReference type="FunFam" id="2.60.200.20:FF:000031">
    <property type="entry name" value="Forkhead box protein K1"/>
    <property type="match status" value="1"/>
</dbReference>
<feature type="non-terminal residue" evidence="7">
    <location>
        <position position="247"/>
    </location>
</feature>
<name>A0AA88INF6_ARTSF</name>
<dbReference type="CDD" id="cd22688">
    <property type="entry name" value="FHA_FOXK"/>
    <property type="match status" value="1"/>
</dbReference>
<dbReference type="Proteomes" id="UP001187531">
    <property type="component" value="Unassembled WGS sequence"/>
</dbReference>
<dbReference type="InterPro" id="IPR008984">
    <property type="entry name" value="SMAD_FHA_dom_sf"/>
</dbReference>
<dbReference type="SUPFAM" id="SSF49879">
    <property type="entry name" value="SMAD/FHA domain"/>
    <property type="match status" value="1"/>
</dbReference>
<dbReference type="PANTHER" id="PTHR45881:SF7">
    <property type="entry name" value="CHECKPOINT SUPPRESSOR 1-LIKE, ISOFORM A-RELATED"/>
    <property type="match status" value="1"/>
</dbReference>
<keyword evidence="2" id="KW-0805">Transcription regulation</keyword>
<keyword evidence="8" id="KW-1185">Reference proteome</keyword>
<dbReference type="EMBL" id="JAVRJZ010000001">
    <property type="protein sequence ID" value="KAK2727006.1"/>
    <property type="molecule type" value="Genomic_DNA"/>
</dbReference>
<dbReference type="GO" id="GO:0005634">
    <property type="term" value="C:nucleus"/>
    <property type="evidence" value="ECO:0007669"/>
    <property type="project" value="UniProtKB-SubCell"/>
</dbReference>
<evidence type="ECO:0000259" key="6">
    <source>
        <dbReference type="PROSITE" id="PS50006"/>
    </source>
</evidence>
<protein>
    <recommendedName>
        <fullName evidence="6">FHA domain-containing protein</fullName>
    </recommendedName>
</protein>
<dbReference type="SMART" id="SM00240">
    <property type="entry name" value="FHA"/>
    <property type="match status" value="1"/>
</dbReference>
<sequence length="247" mass="27618">MDDSENDCWSVRMKQNNGKMQWNGDAALPIAKIEGKEFEFYMRQNRVTIGRNSSRGGVDISMGNSSFISRKHLEIMYEKPYFYLHCSGKNGIFVDGVFQRKSAPAIQLSRRCTLRFPSTTIKLLFESLLVDGLESAEIKNSALIYSSVIKQAPMPTNEAVGKRLEPLRLYIPTDVSPCPSPTGTISAANSCPVSPREGARYHQPDFGSSLYIRSSHSVERHYDRLPQPSNEVTHGPDSASPEPEEAR</sequence>
<comment type="subcellular location">
    <subcellularLocation>
        <location evidence="1">Nucleus</location>
    </subcellularLocation>
</comment>
<keyword evidence="4" id="KW-0539">Nucleus</keyword>
<feature type="region of interest" description="Disordered" evidence="5">
    <location>
        <begin position="217"/>
        <end position="247"/>
    </location>
</feature>
<accession>A0AA88INF6</accession>
<evidence type="ECO:0000256" key="5">
    <source>
        <dbReference type="SAM" id="MobiDB-lite"/>
    </source>
</evidence>
<dbReference type="PANTHER" id="PTHR45881">
    <property type="entry name" value="CHECKPOINT SUPPRESSOR 1-LIKE, ISOFORM A-RELATED"/>
    <property type="match status" value="1"/>
</dbReference>
<dbReference type="PROSITE" id="PS50006">
    <property type="entry name" value="FHA_DOMAIN"/>
    <property type="match status" value="1"/>
</dbReference>
<evidence type="ECO:0000256" key="4">
    <source>
        <dbReference type="ARBA" id="ARBA00023242"/>
    </source>
</evidence>
<dbReference type="GO" id="GO:0000981">
    <property type="term" value="F:DNA-binding transcription factor activity, RNA polymerase II-specific"/>
    <property type="evidence" value="ECO:0007669"/>
    <property type="project" value="TreeGrafter"/>
</dbReference>
<dbReference type="Pfam" id="PF00498">
    <property type="entry name" value="FHA"/>
    <property type="match status" value="1"/>
</dbReference>
<evidence type="ECO:0000313" key="7">
    <source>
        <dbReference type="EMBL" id="KAK2727006.1"/>
    </source>
</evidence>
<dbReference type="InterPro" id="IPR000253">
    <property type="entry name" value="FHA_dom"/>
</dbReference>
<feature type="domain" description="FHA" evidence="6">
    <location>
        <begin position="47"/>
        <end position="99"/>
    </location>
</feature>
<dbReference type="GO" id="GO:0000978">
    <property type="term" value="F:RNA polymerase II cis-regulatory region sequence-specific DNA binding"/>
    <property type="evidence" value="ECO:0007669"/>
    <property type="project" value="TreeGrafter"/>
</dbReference>
<dbReference type="Gene3D" id="2.60.200.20">
    <property type="match status" value="1"/>
</dbReference>
<evidence type="ECO:0000256" key="1">
    <source>
        <dbReference type="ARBA" id="ARBA00004123"/>
    </source>
</evidence>
<keyword evidence="3" id="KW-0804">Transcription</keyword>
<evidence type="ECO:0000256" key="3">
    <source>
        <dbReference type="ARBA" id="ARBA00023163"/>
    </source>
</evidence>
<comment type="caution">
    <text evidence="7">The sequence shown here is derived from an EMBL/GenBank/DDBJ whole genome shotgun (WGS) entry which is preliminary data.</text>
</comment>
<evidence type="ECO:0000256" key="2">
    <source>
        <dbReference type="ARBA" id="ARBA00023015"/>
    </source>
</evidence>